<proteinExistence type="predicted"/>
<reference evidence="1 2" key="1">
    <citation type="submission" date="2024-05" db="EMBL/GenBank/DDBJ databases">
        <title>A draft genome resource for the thread blight pathogen Marasmius tenuissimus strain MS-2.</title>
        <authorList>
            <person name="Yulfo-Soto G.E."/>
            <person name="Baruah I.K."/>
            <person name="Amoako-Attah I."/>
            <person name="Bukari Y."/>
            <person name="Meinhardt L.W."/>
            <person name="Bailey B.A."/>
            <person name="Cohen S.P."/>
        </authorList>
    </citation>
    <scope>NUCLEOTIDE SEQUENCE [LARGE SCALE GENOMIC DNA]</scope>
    <source>
        <strain evidence="1 2">MS-2</strain>
    </source>
</reference>
<gene>
    <name evidence="1" type="ORF">AAF712_012692</name>
</gene>
<name>A0ABR2ZGY5_9AGAR</name>
<evidence type="ECO:0000313" key="2">
    <source>
        <dbReference type="Proteomes" id="UP001437256"/>
    </source>
</evidence>
<comment type="caution">
    <text evidence="1">The sequence shown here is derived from an EMBL/GenBank/DDBJ whole genome shotgun (WGS) entry which is preliminary data.</text>
</comment>
<accession>A0ABR2ZGY5</accession>
<dbReference type="EMBL" id="JBBXMP010000173">
    <property type="protein sequence ID" value="KAL0060502.1"/>
    <property type="molecule type" value="Genomic_DNA"/>
</dbReference>
<organism evidence="1 2">
    <name type="scientific">Marasmius tenuissimus</name>
    <dbReference type="NCBI Taxonomy" id="585030"/>
    <lineage>
        <taxon>Eukaryota</taxon>
        <taxon>Fungi</taxon>
        <taxon>Dikarya</taxon>
        <taxon>Basidiomycota</taxon>
        <taxon>Agaricomycotina</taxon>
        <taxon>Agaricomycetes</taxon>
        <taxon>Agaricomycetidae</taxon>
        <taxon>Agaricales</taxon>
        <taxon>Marasmiineae</taxon>
        <taxon>Marasmiaceae</taxon>
        <taxon>Marasmius</taxon>
    </lineage>
</organism>
<keyword evidence="2" id="KW-1185">Reference proteome</keyword>
<dbReference type="Proteomes" id="UP001437256">
    <property type="component" value="Unassembled WGS sequence"/>
</dbReference>
<evidence type="ECO:0000313" key="1">
    <source>
        <dbReference type="EMBL" id="KAL0060502.1"/>
    </source>
</evidence>
<sequence>MTADSYSIDPLDFVVFKDACIQLYDADMLPENSRDLIEAVEEYTDYYFLDACTFADHFIEKVSLPHSVHFGLLDDSWTDSFEHTQI</sequence>
<protein>
    <submittedName>
        <fullName evidence="1">Uncharacterized protein</fullName>
    </submittedName>
</protein>